<dbReference type="InterPro" id="IPR014942">
    <property type="entry name" value="AbiEii"/>
</dbReference>
<name>A0A4Q7L295_9PSEU</name>
<dbReference type="OrthoDB" id="5179643at2"/>
<dbReference type="Pfam" id="PF08843">
    <property type="entry name" value="AbiEii"/>
    <property type="match status" value="1"/>
</dbReference>
<protein>
    <submittedName>
        <fullName evidence="1">Nucleotidyltransferase AbiEii toxin of type IV toxin-antitoxin system</fullName>
    </submittedName>
</protein>
<keyword evidence="2" id="KW-1185">Reference proteome</keyword>
<gene>
    <name evidence="1" type="ORF">EV193_102640</name>
</gene>
<sequence>MNLLAQALQSAAALLDRQQRHWALVGGLAVSARSIPRFTSDVDLAVAVADDKTAEELVRSFAATGFRLSALVEQEAADRLATARLESTTANDDEVLVDLLFASSGIEAEIVAAAERVAIFPELTVPVATRGHLIAVKVLSQDDDARQQDLIDLRNLLAVATDEDLRLARESVQLITARGFNRERELAVDLEAFVKRMR</sequence>
<dbReference type="InterPro" id="IPR043519">
    <property type="entry name" value="NT_sf"/>
</dbReference>
<dbReference type="AlphaFoldDB" id="A0A4Q7L295"/>
<comment type="caution">
    <text evidence="1">The sequence shown here is derived from an EMBL/GenBank/DDBJ whole genome shotgun (WGS) entry which is preliminary data.</text>
</comment>
<reference evidence="1 2" key="1">
    <citation type="submission" date="2019-02" db="EMBL/GenBank/DDBJ databases">
        <title>Genomic Encyclopedia of Type Strains, Phase IV (KMG-IV): sequencing the most valuable type-strain genomes for metagenomic binning, comparative biology and taxonomic classification.</title>
        <authorList>
            <person name="Goeker M."/>
        </authorList>
    </citation>
    <scope>NUCLEOTIDE SEQUENCE [LARGE SCALE GENOMIC DNA]</scope>
    <source>
        <strain evidence="1 2">DSM 101727</strain>
    </source>
</reference>
<dbReference type="SUPFAM" id="SSF81301">
    <property type="entry name" value="Nucleotidyltransferase"/>
    <property type="match status" value="1"/>
</dbReference>
<dbReference type="RefSeq" id="WP_130343471.1">
    <property type="nucleotide sequence ID" value="NZ_SGWQ01000002.1"/>
</dbReference>
<keyword evidence="1" id="KW-0808">Transferase</keyword>
<dbReference type="Gene3D" id="3.30.460.40">
    <property type="match status" value="1"/>
</dbReference>
<organism evidence="1 2">
    <name type="scientific">Herbihabitans rhizosphaerae</name>
    <dbReference type="NCBI Taxonomy" id="1872711"/>
    <lineage>
        <taxon>Bacteria</taxon>
        <taxon>Bacillati</taxon>
        <taxon>Actinomycetota</taxon>
        <taxon>Actinomycetes</taxon>
        <taxon>Pseudonocardiales</taxon>
        <taxon>Pseudonocardiaceae</taxon>
        <taxon>Herbihabitans</taxon>
    </lineage>
</organism>
<dbReference type="GO" id="GO:0016740">
    <property type="term" value="F:transferase activity"/>
    <property type="evidence" value="ECO:0007669"/>
    <property type="project" value="UniProtKB-KW"/>
</dbReference>
<accession>A0A4Q7L295</accession>
<proteinExistence type="predicted"/>
<dbReference type="Proteomes" id="UP000294257">
    <property type="component" value="Unassembled WGS sequence"/>
</dbReference>
<evidence type="ECO:0000313" key="1">
    <source>
        <dbReference type="EMBL" id="RZS43659.1"/>
    </source>
</evidence>
<dbReference type="EMBL" id="SGWQ01000002">
    <property type="protein sequence ID" value="RZS43659.1"/>
    <property type="molecule type" value="Genomic_DNA"/>
</dbReference>
<evidence type="ECO:0000313" key="2">
    <source>
        <dbReference type="Proteomes" id="UP000294257"/>
    </source>
</evidence>